<feature type="region of interest" description="Disordered" evidence="7">
    <location>
        <begin position="693"/>
        <end position="722"/>
    </location>
</feature>
<keyword evidence="2 6" id="KW-0547">Nucleotide-binding</keyword>
<evidence type="ECO:0000313" key="9">
    <source>
        <dbReference type="EMBL" id="MBU5490912.1"/>
    </source>
</evidence>
<dbReference type="SMART" id="SM00463">
    <property type="entry name" value="SMR"/>
    <property type="match status" value="1"/>
</dbReference>
<keyword evidence="6" id="KW-0540">Nuclease</keyword>
<comment type="subunit">
    <text evidence="6">Homodimer. Binds to stalled ribosomes, contacting rRNA.</text>
</comment>
<comment type="similarity">
    <text evidence="6">Belongs to the DNA mismatch repair MutS family. MutS2 subfamily.</text>
</comment>
<feature type="domain" description="Smr" evidence="8">
    <location>
        <begin position="724"/>
        <end position="799"/>
    </location>
</feature>
<evidence type="ECO:0000256" key="4">
    <source>
        <dbReference type="ARBA" id="ARBA00022840"/>
    </source>
</evidence>
<keyword evidence="5 6" id="KW-0694">RNA-binding</keyword>
<dbReference type="SMART" id="SM00534">
    <property type="entry name" value="MUTSac"/>
    <property type="match status" value="1"/>
</dbReference>
<dbReference type="PANTHER" id="PTHR48466:SF2">
    <property type="entry name" value="OS10G0509000 PROTEIN"/>
    <property type="match status" value="1"/>
</dbReference>
<dbReference type="PIRSF" id="PIRSF005814">
    <property type="entry name" value="MutS_YshD"/>
    <property type="match status" value="1"/>
</dbReference>
<feature type="binding site" evidence="6">
    <location>
        <begin position="337"/>
        <end position="344"/>
    </location>
    <ligand>
        <name>ATP</name>
        <dbReference type="ChEBI" id="CHEBI:30616"/>
    </ligand>
</feature>
<dbReference type="PROSITE" id="PS50828">
    <property type="entry name" value="SMR"/>
    <property type="match status" value="1"/>
</dbReference>
<dbReference type="SMART" id="SM00533">
    <property type="entry name" value="MUTSd"/>
    <property type="match status" value="1"/>
</dbReference>
<comment type="caution">
    <text evidence="9">The sequence shown here is derived from an EMBL/GenBank/DDBJ whole genome shotgun (WGS) entry which is preliminary data.</text>
</comment>
<dbReference type="InterPro" id="IPR045076">
    <property type="entry name" value="MutS"/>
</dbReference>
<evidence type="ECO:0000313" key="10">
    <source>
        <dbReference type="Proteomes" id="UP000783588"/>
    </source>
</evidence>
<dbReference type="InterPro" id="IPR046893">
    <property type="entry name" value="MSSS"/>
</dbReference>
<dbReference type="Proteomes" id="UP000783588">
    <property type="component" value="Unassembled WGS sequence"/>
</dbReference>
<dbReference type="NCBIfam" id="TIGR01069">
    <property type="entry name" value="mutS2"/>
    <property type="match status" value="1"/>
</dbReference>
<dbReference type="EC" id="3.6.4.-" evidence="6"/>
<evidence type="ECO:0000256" key="7">
    <source>
        <dbReference type="SAM" id="MobiDB-lite"/>
    </source>
</evidence>
<keyword evidence="6 9" id="KW-0255">Endonuclease</keyword>
<comment type="function">
    <text evidence="6">Endonuclease that is involved in the suppression of homologous recombination and thus may have a key role in the control of bacterial genetic diversity.</text>
</comment>
<keyword evidence="10" id="KW-1185">Reference proteome</keyword>
<feature type="compositionally biased region" description="Basic residues" evidence="7">
    <location>
        <begin position="696"/>
        <end position="706"/>
    </location>
</feature>
<organism evidence="9 10">
    <name type="scientific">Butyricicoccus intestinisimiae</name>
    <dbReference type="NCBI Taxonomy" id="2841509"/>
    <lineage>
        <taxon>Bacteria</taxon>
        <taxon>Bacillati</taxon>
        <taxon>Bacillota</taxon>
        <taxon>Clostridia</taxon>
        <taxon>Eubacteriales</taxon>
        <taxon>Butyricicoccaceae</taxon>
        <taxon>Butyricicoccus</taxon>
    </lineage>
</organism>
<keyword evidence="6" id="KW-0238">DNA-binding</keyword>
<dbReference type="Pfam" id="PF00488">
    <property type="entry name" value="MutS_V"/>
    <property type="match status" value="1"/>
</dbReference>
<dbReference type="InterPro" id="IPR000432">
    <property type="entry name" value="DNA_mismatch_repair_MutS_C"/>
</dbReference>
<sequence length="799" mass="88240">MSKLSEKSLKILEYYTILDQLAEKCVSRKAKQAARNLRPLHDIEDVQELLTQTDDAKRLLMTGGTPAFGGIREVSAALSRSKMGGILSTRELLDIASLLHAANQVRKYGNEQQDNGVHTSLDTMFARINSNRYLEEKINRAIISEEEIADAASSELANIRRQIRQQNVHVRETLNHYVSSATYSKYLQETIITQRDGRYVIPVKSEHKGDVPGMVHDISSSGATLFIEPTQVVNANNQIKILQGKEKAEIERILAELTADVEGFSEAIAADYDVLCKLDFIFAKANYSFQLNACSPKLSEKTQVQLIQARHPLLDQKKAVAIDIALGCDYDTLVITGPNTGGKTVSLKTLGLLSLMAASGLHIPANEESEVCLFQNIYADIGDEQSIEQSLSTFSAHMKNTVSIMEKCGPDDLILFDELGAGTDPEEGAALAVAIIEYGRKMGSLVAATTHYSELKVFALTTEGVENASCEFDVRTLQPTYRLLTGVPGKSNAFAISKRLGLQPAIIEQAKKQISEENVRFEDVLGRLEKERHQLQKQREDADRLRRTAQSEKDKAVTMKGRAEDETDAILEKAREQAARILRDARIASDTVLAQLDEMKKQANTNAADQNLAAARAALRSTLGQAEKKAGHREKKTVEADSIRPLKAGDTVYLLNVGVQGTVLKPEDKDGMVYVQAGILKVNVPINELRIEQPKKKQQPKTRKAYRTAGASPEVRRSAAKSELDVRGMMVEEALMEVDRYISDCLMARLDVVTIIHGKGTGALRAAIQDHLRHDKHVKSIRNGRYGEGDMGVTILELK</sequence>
<keyword evidence="1 6" id="KW-0699">rRNA-binding</keyword>
<dbReference type="PANTHER" id="PTHR48466">
    <property type="entry name" value="OS10G0509000 PROTEIN-RELATED"/>
    <property type="match status" value="1"/>
</dbReference>
<proteinExistence type="inferred from homology"/>
<dbReference type="GO" id="GO:0004519">
    <property type="term" value="F:endonuclease activity"/>
    <property type="evidence" value="ECO:0007669"/>
    <property type="project" value="UniProtKB-KW"/>
</dbReference>
<name>A0ABS6EUM1_9FIRM</name>
<dbReference type="InterPro" id="IPR002625">
    <property type="entry name" value="Smr_dom"/>
</dbReference>
<evidence type="ECO:0000256" key="1">
    <source>
        <dbReference type="ARBA" id="ARBA00022730"/>
    </source>
</evidence>
<comment type="function">
    <text evidence="6">Acts as a ribosome collision sensor, splitting the ribosome into its 2 subunits. Detects stalled/collided 70S ribosomes which it binds and splits by an ATP-hydrolysis driven conformational change. Acts upstream of the ribosome quality control system (RQC), a ribosome-associated complex that mediates the extraction of incompletely synthesized nascent chains from stalled ribosomes and their subsequent degradation. Probably generates substrates for RQC.</text>
</comment>
<evidence type="ECO:0000256" key="3">
    <source>
        <dbReference type="ARBA" id="ARBA00022801"/>
    </source>
</evidence>
<keyword evidence="3 6" id="KW-0378">Hydrolase</keyword>
<dbReference type="InterPro" id="IPR007696">
    <property type="entry name" value="DNA_mismatch_repair_MutS_core"/>
</dbReference>
<accession>A0ABS6EUM1</accession>
<dbReference type="Pfam" id="PF01713">
    <property type="entry name" value="Smr"/>
    <property type="match status" value="1"/>
</dbReference>
<protein>
    <recommendedName>
        <fullName evidence="6">Endonuclease MutS2</fullName>
        <ecNumber evidence="6">3.1.-.-</ecNumber>
    </recommendedName>
    <alternativeName>
        <fullName evidence="6">Ribosome-associated protein quality control-upstream factor</fullName>
        <shortName evidence="6">RQC-upstream factor</shortName>
        <shortName evidence="6">RqcU</shortName>
        <ecNumber evidence="6">3.6.4.-</ecNumber>
    </alternativeName>
</protein>
<feature type="region of interest" description="Disordered" evidence="7">
    <location>
        <begin position="532"/>
        <end position="561"/>
    </location>
</feature>
<evidence type="ECO:0000256" key="5">
    <source>
        <dbReference type="ARBA" id="ARBA00022884"/>
    </source>
</evidence>
<dbReference type="EMBL" id="JAHLQI010000005">
    <property type="protein sequence ID" value="MBU5490912.1"/>
    <property type="molecule type" value="Genomic_DNA"/>
</dbReference>
<dbReference type="InterPro" id="IPR005747">
    <property type="entry name" value="MutS2"/>
</dbReference>
<dbReference type="CDD" id="cd03280">
    <property type="entry name" value="ABC_MutS2"/>
    <property type="match status" value="1"/>
</dbReference>
<dbReference type="EC" id="3.1.-.-" evidence="6"/>
<reference evidence="9 10" key="1">
    <citation type="submission" date="2021-06" db="EMBL/GenBank/DDBJ databases">
        <authorList>
            <person name="Sun Q."/>
            <person name="Li D."/>
        </authorList>
    </citation>
    <scope>NUCLEOTIDE SEQUENCE [LARGE SCALE GENOMIC DNA]</scope>
    <source>
        <strain evidence="9 10">MSJd-7</strain>
    </source>
</reference>
<dbReference type="HAMAP" id="MF_00092">
    <property type="entry name" value="MutS2"/>
    <property type="match status" value="1"/>
</dbReference>
<evidence type="ECO:0000259" key="8">
    <source>
        <dbReference type="PROSITE" id="PS50828"/>
    </source>
</evidence>
<keyword evidence="4 6" id="KW-0067">ATP-binding</keyword>
<gene>
    <name evidence="6" type="primary">mutS2</name>
    <name evidence="6" type="synonym">rqcU</name>
    <name evidence="9" type="ORF">KQI75_09840</name>
</gene>
<evidence type="ECO:0000256" key="2">
    <source>
        <dbReference type="ARBA" id="ARBA00022741"/>
    </source>
</evidence>
<dbReference type="RefSeq" id="WP_216470629.1">
    <property type="nucleotide sequence ID" value="NZ_JAHLQI010000005.1"/>
</dbReference>
<evidence type="ECO:0000256" key="6">
    <source>
        <dbReference type="HAMAP-Rule" id="MF_00092"/>
    </source>
</evidence>
<dbReference type="Pfam" id="PF20297">
    <property type="entry name" value="MSSS"/>
    <property type="match status" value="1"/>
</dbReference>